<dbReference type="EMBL" id="NUBY01000439">
    <property type="protein sequence ID" value="PEP81716.1"/>
    <property type="molecule type" value="Genomic_DNA"/>
</dbReference>
<dbReference type="Proteomes" id="UP000220841">
    <property type="component" value="Unassembled WGS sequence"/>
</dbReference>
<dbReference type="AlphaFoldDB" id="A0A2A8GVZ7"/>
<proteinExistence type="predicted"/>
<feature type="non-terminal residue" evidence="2">
    <location>
        <position position="84"/>
    </location>
</feature>
<reference evidence="2 3" key="1">
    <citation type="submission" date="2017-09" db="EMBL/GenBank/DDBJ databases">
        <title>Large-scale bioinformatics analysis of Bacillus genomes uncovers conserved roles of natural products in bacterial physiology.</title>
        <authorList>
            <consortium name="Agbiome Team Llc"/>
            <person name="Bleich R.M."/>
            <person name="Grubbs K.J."/>
            <person name="Santa Maria K.C."/>
            <person name="Allen S.E."/>
            <person name="Farag S."/>
            <person name="Shank E.A."/>
            <person name="Bowers A."/>
        </authorList>
    </citation>
    <scope>NUCLEOTIDE SEQUENCE [LARGE SCALE GENOMIC DNA]</scope>
    <source>
        <strain evidence="2 3">AFS021349</strain>
    </source>
</reference>
<organism evidence="2 3">
    <name type="scientific">Bacillus toyonensis</name>
    <dbReference type="NCBI Taxonomy" id="155322"/>
    <lineage>
        <taxon>Bacteria</taxon>
        <taxon>Bacillati</taxon>
        <taxon>Bacillota</taxon>
        <taxon>Bacilli</taxon>
        <taxon>Bacillales</taxon>
        <taxon>Bacillaceae</taxon>
        <taxon>Bacillus</taxon>
        <taxon>Bacillus cereus group</taxon>
    </lineage>
</organism>
<protein>
    <recommendedName>
        <fullName evidence="1">Prophage endopeptidase tail N-terminal domain-containing protein</fullName>
    </recommendedName>
</protein>
<feature type="domain" description="Prophage endopeptidase tail N-terminal" evidence="1">
    <location>
        <begin position="11"/>
        <end position="84"/>
    </location>
</feature>
<gene>
    <name evidence="2" type="ORF">CN585_31265</name>
</gene>
<dbReference type="Gene3D" id="6.20.110.10">
    <property type="match status" value="1"/>
</dbReference>
<evidence type="ECO:0000259" key="1">
    <source>
        <dbReference type="Pfam" id="PF18994"/>
    </source>
</evidence>
<name>A0A2A8GVZ7_9BACI</name>
<evidence type="ECO:0000313" key="3">
    <source>
        <dbReference type="Proteomes" id="UP000220841"/>
    </source>
</evidence>
<dbReference type="Pfam" id="PF18994">
    <property type="entry name" value="Prophage_tailD1"/>
    <property type="match status" value="1"/>
</dbReference>
<sequence>MDVVTISDLAGNTEVLTGFLNISRVRRVNGEKGISFILYPTEENTHSFPLVQEENKIEFDGEVYVIKSLVEKNIGNTFYKKVEC</sequence>
<accession>A0A2A8GVZ7</accession>
<evidence type="ECO:0000313" key="2">
    <source>
        <dbReference type="EMBL" id="PEP81716.1"/>
    </source>
</evidence>
<dbReference type="InterPro" id="IPR044051">
    <property type="entry name" value="Prophage_tail_N"/>
</dbReference>
<comment type="caution">
    <text evidence="2">The sequence shown here is derived from an EMBL/GenBank/DDBJ whole genome shotgun (WGS) entry which is preliminary data.</text>
</comment>